<name>A0AA40C5A3_9PEZI</name>
<gene>
    <name evidence="2" type="ORF">B0T14DRAFT_561923</name>
</gene>
<evidence type="ECO:0000313" key="2">
    <source>
        <dbReference type="EMBL" id="KAK0625971.1"/>
    </source>
</evidence>
<comment type="caution">
    <text evidence="2">The sequence shown here is derived from an EMBL/GenBank/DDBJ whole genome shotgun (WGS) entry which is preliminary data.</text>
</comment>
<dbReference type="Pfam" id="PF13673">
    <property type="entry name" value="Acetyltransf_10"/>
    <property type="match status" value="1"/>
</dbReference>
<dbReference type="SUPFAM" id="SSF55729">
    <property type="entry name" value="Acyl-CoA N-acyltransferases (Nat)"/>
    <property type="match status" value="1"/>
</dbReference>
<dbReference type="Gene3D" id="3.40.630.30">
    <property type="match status" value="1"/>
</dbReference>
<dbReference type="PROSITE" id="PS51186">
    <property type="entry name" value="GNAT"/>
    <property type="match status" value="1"/>
</dbReference>
<dbReference type="PANTHER" id="PTHR42791">
    <property type="entry name" value="GNAT FAMILY ACETYLTRANSFERASE"/>
    <property type="match status" value="1"/>
</dbReference>
<evidence type="ECO:0000259" key="1">
    <source>
        <dbReference type="PROSITE" id="PS51186"/>
    </source>
</evidence>
<dbReference type="InterPro" id="IPR000182">
    <property type="entry name" value="GNAT_dom"/>
</dbReference>
<proteinExistence type="predicted"/>
<evidence type="ECO:0000313" key="3">
    <source>
        <dbReference type="Proteomes" id="UP001175000"/>
    </source>
</evidence>
<dbReference type="EMBL" id="JAULSU010000002">
    <property type="protein sequence ID" value="KAK0625971.1"/>
    <property type="molecule type" value="Genomic_DNA"/>
</dbReference>
<reference evidence="2" key="1">
    <citation type="submission" date="2023-06" db="EMBL/GenBank/DDBJ databases">
        <title>Genome-scale phylogeny and comparative genomics of the fungal order Sordariales.</title>
        <authorList>
            <consortium name="Lawrence Berkeley National Laboratory"/>
            <person name="Hensen N."/>
            <person name="Bonometti L."/>
            <person name="Westerberg I."/>
            <person name="Brannstrom I.O."/>
            <person name="Guillou S."/>
            <person name="Cros-Aarteil S."/>
            <person name="Calhoun S."/>
            <person name="Haridas S."/>
            <person name="Kuo A."/>
            <person name="Mondo S."/>
            <person name="Pangilinan J."/>
            <person name="Riley R."/>
            <person name="Labutti K."/>
            <person name="Andreopoulos B."/>
            <person name="Lipzen A."/>
            <person name="Chen C."/>
            <person name="Yanf M."/>
            <person name="Daum C."/>
            <person name="Ng V."/>
            <person name="Clum A."/>
            <person name="Steindorff A."/>
            <person name="Ohm R."/>
            <person name="Martin F."/>
            <person name="Silar P."/>
            <person name="Natvig D."/>
            <person name="Lalanne C."/>
            <person name="Gautier V."/>
            <person name="Ament-Velasquez S.L."/>
            <person name="Kruys A."/>
            <person name="Hutchinson M.I."/>
            <person name="Powell A.J."/>
            <person name="Barry K."/>
            <person name="Miller A.N."/>
            <person name="Grigoriev I.V."/>
            <person name="Debuchy R."/>
            <person name="Gladieux P."/>
            <person name="Thoren M.H."/>
            <person name="Johannesson H."/>
        </authorList>
    </citation>
    <scope>NUCLEOTIDE SEQUENCE</scope>
    <source>
        <strain evidence="2">CBS 606.72</strain>
    </source>
</reference>
<dbReference type="InterPro" id="IPR052523">
    <property type="entry name" value="Trichothecene_AcTrans"/>
</dbReference>
<protein>
    <recommendedName>
        <fullName evidence="1">N-acetyltransferase domain-containing protein</fullName>
    </recommendedName>
</protein>
<feature type="domain" description="N-acetyltransferase" evidence="1">
    <location>
        <begin position="160"/>
        <end position="245"/>
    </location>
</feature>
<dbReference type="AlphaFoldDB" id="A0AA40C5A3"/>
<organism evidence="2 3">
    <name type="scientific">Immersiella caudata</name>
    <dbReference type="NCBI Taxonomy" id="314043"/>
    <lineage>
        <taxon>Eukaryota</taxon>
        <taxon>Fungi</taxon>
        <taxon>Dikarya</taxon>
        <taxon>Ascomycota</taxon>
        <taxon>Pezizomycotina</taxon>
        <taxon>Sordariomycetes</taxon>
        <taxon>Sordariomycetidae</taxon>
        <taxon>Sordariales</taxon>
        <taxon>Lasiosphaeriaceae</taxon>
        <taxon>Immersiella</taxon>
    </lineage>
</organism>
<keyword evidence="3" id="KW-1185">Reference proteome</keyword>
<dbReference type="InterPro" id="IPR016181">
    <property type="entry name" value="Acyl_CoA_acyltransferase"/>
</dbReference>
<sequence length="248" mass="28690">MASPEIKLRFATLEDTETIASVVAEAMSSVEVIRFIYEGRAEEYPEDHMDRWVHRIRSHILDPNEAVVVAERTFNLSGDGSSSLHGIVAVSIWTLKGPCVGIREAMVESRRKIGWVAPLWHAIYTRYRNWGLWFSPLKDANEKRRATWLKLYERLVEKYYKPLPEYYHLEILCTAEESRRTGTAKKMVEMFLDQAKPGRIPVGLESSGMAVPFYERLGFRRVDELTLADPEDPDGDKVSLPLYFYHYD</sequence>
<dbReference type="Proteomes" id="UP001175000">
    <property type="component" value="Unassembled WGS sequence"/>
</dbReference>
<accession>A0AA40C5A3</accession>
<dbReference type="PANTHER" id="PTHR42791:SF1">
    <property type="entry name" value="N-ACETYLTRANSFERASE DOMAIN-CONTAINING PROTEIN"/>
    <property type="match status" value="1"/>
</dbReference>
<dbReference type="GO" id="GO:0016747">
    <property type="term" value="F:acyltransferase activity, transferring groups other than amino-acyl groups"/>
    <property type="evidence" value="ECO:0007669"/>
    <property type="project" value="InterPro"/>
</dbReference>